<dbReference type="Gene3D" id="2.60.40.150">
    <property type="entry name" value="C2 domain"/>
    <property type="match status" value="1"/>
</dbReference>
<feature type="domain" description="C2" evidence="2">
    <location>
        <begin position="1"/>
        <end position="112"/>
    </location>
</feature>
<dbReference type="InterPro" id="IPR000008">
    <property type="entry name" value="C2_dom"/>
</dbReference>
<dbReference type="PANTHER" id="PTHR32246:SF15">
    <property type="entry name" value="CALCIUM-DEPENDENT LIPID-BINDING (CALB DOMAIN) FAMILY PROTEIN"/>
    <property type="match status" value="1"/>
</dbReference>
<evidence type="ECO:0000313" key="3">
    <source>
        <dbReference type="Proteomes" id="UP001652660"/>
    </source>
</evidence>
<dbReference type="InterPro" id="IPR044750">
    <property type="entry name" value="C2_SRC2/BAP"/>
</dbReference>
<dbReference type="Pfam" id="PF00168">
    <property type="entry name" value="C2"/>
    <property type="match status" value="1"/>
</dbReference>
<dbReference type="CDD" id="cd04051">
    <property type="entry name" value="C2_SRC2_like"/>
    <property type="match status" value="1"/>
</dbReference>
<evidence type="ECO:0000313" key="4">
    <source>
        <dbReference type="RefSeq" id="XP_071929787.1"/>
    </source>
</evidence>
<dbReference type="SUPFAM" id="SSF49562">
    <property type="entry name" value="C2 domain (Calcium/lipid-binding domain, CaLB)"/>
    <property type="match status" value="1"/>
</dbReference>
<keyword evidence="1" id="KW-0732">Signal</keyword>
<evidence type="ECO:0000259" key="2">
    <source>
        <dbReference type="PROSITE" id="PS50004"/>
    </source>
</evidence>
<accession>A0ABM4WDD1</accession>
<dbReference type="GeneID" id="113725218"/>
<keyword evidence="3" id="KW-1185">Reference proteome</keyword>
<feature type="signal peptide" evidence="1">
    <location>
        <begin position="1"/>
        <end position="21"/>
    </location>
</feature>
<gene>
    <name evidence="4" type="primary">LOC113725218</name>
</gene>
<dbReference type="PANTHER" id="PTHR32246">
    <property type="entry name" value="INGRESSION PROTEIN FIC1"/>
    <property type="match status" value="1"/>
</dbReference>
<protein>
    <submittedName>
        <fullName evidence="4">Uncharacterized protein isoform X1</fullName>
    </submittedName>
</protein>
<dbReference type="InterPro" id="IPR035892">
    <property type="entry name" value="C2_domain_sf"/>
</dbReference>
<name>A0ABM4WDD1_COFAR</name>
<reference evidence="4" key="1">
    <citation type="submission" date="2025-08" db="UniProtKB">
        <authorList>
            <consortium name="RefSeq"/>
        </authorList>
    </citation>
    <scope>IDENTIFICATION</scope>
    <source>
        <tissue evidence="4">Leaves</tissue>
    </source>
</reference>
<proteinExistence type="predicted"/>
<dbReference type="PROSITE" id="PS50004">
    <property type="entry name" value="C2"/>
    <property type="match status" value="1"/>
</dbReference>
<sequence>MGKLWVEVCLISARGLRLTSALWKLQWFAVGWIDTNNKYCTRIDASGNANRVWKTKFSTVVDPSEPNFQDMALHVEVYSREPIFLRERLLGMTTVILKEFLEKYFKNSEVSNPVEEVGSFQLRKKNTNKPRRFVDISIRISEEREESSSYQGDEEGFKLMDNSMGINLDIGHGPLHSQFPAPSPLRQEVSRRQAASMPIHFHFLGIIPIYQLVQAMHQPVERAINRQELHPHHLHPQMSAIYLPFYRGQMICSLVT</sequence>
<evidence type="ECO:0000256" key="1">
    <source>
        <dbReference type="SAM" id="SignalP"/>
    </source>
</evidence>
<dbReference type="Proteomes" id="UP001652660">
    <property type="component" value="Chromosome 2c"/>
</dbReference>
<feature type="chain" id="PRO_5046492949" evidence="1">
    <location>
        <begin position="22"/>
        <end position="256"/>
    </location>
</feature>
<dbReference type="RefSeq" id="XP_071929787.1">
    <property type="nucleotide sequence ID" value="XM_072073686.1"/>
</dbReference>
<organism evidence="3 4">
    <name type="scientific">Coffea arabica</name>
    <name type="common">Arabian coffee</name>
    <dbReference type="NCBI Taxonomy" id="13443"/>
    <lineage>
        <taxon>Eukaryota</taxon>
        <taxon>Viridiplantae</taxon>
        <taxon>Streptophyta</taxon>
        <taxon>Embryophyta</taxon>
        <taxon>Tracheophyta</taxon>
        <taxon>Spermatophyta</taxon>
        <taxon>Magnoliopsida</taxon>
        <taxon>eudicotyledons</taxon>
        <taxon>Gunneridae</taxon>
        <taxon>Pentapetalae</taxon>
        <taxon>asterids</taxon>
        <taxon>lamiids</taxon>
        <taxon>Gentianales</taxon>
        <taxon>Rubiaceae</taxon>
        <taxon>Ixoroideae</taxon>
        <taxon>Gardenieae complex</taxon>
        <taxon>Bertiereae - Coffeeae clade</taxon>
        <taxon>Coffeeae</taxon>
        <taxon>Coffea</taxon>
    </lineage>
</organism>